<proteinExistence type="predicted"/>
<feature type="coiled-coil region" evidence="1">
    <location>
        <begin position="662"/>
        <end position="773"/>
    </location>
</feature>
<protein>
    <recommendedName>
        <fullName evidence="5">Sulfotransferase family protein</fullName>
    </recommendedName>
</protein>
<dbReference type="Proteomes" id="UP001198830">
    <property type="component" value="Unassembled WGS sequence"/>
</dbReference>
<evidence type="ECO:0000256" key="1">
    <source>
        <dbReference type="SAM" id="Coils"/>
    </source>
</evidence>
<feature type="region of interest" description="Disordered" evidence="2">
    <location>
        <begin position="440"/>
        <end position="480"/>
    </location>
</feature>
<keyword evidence="4" id="KW-1185">Reference proteome</keyword>
<evidence type="ECO:0008006" key="5">
    <source>
        <dbReference type="Google" id="ProtNLM"/>
    </source>
</evidence>
<evidence type="ECO:0000313" key="3">
    <source>
        <dbReference type="EMBL" id="MCC4231108.1"/>
    </source>
</evidence>
<gene>
    <name evidence="3" type="ORF">LL253_00215</name>
</gene>
<dbReference type="RefSeq" id="WP_228225784.1">
    <property type="nucleotide sequence ID" value="NZ_JAJGNP010000001.1"/>
</dbReference>
<dbReference type="SUPFAM" id="SSF52540">
    <property type="entry name" value="P-loop containing nucleoside triphosphate hydrolases"/>
    <property type="match status" value="1"/>
</dbReference>
<dbReference type="EMBL" id="JAJGNP010000001">
    <property type="protein sequence ID" value="MCC4231108.1"/>
    <property type="molecule type" value="Genomic_DNA"/>
</dbReference>
<feature type="coiled-coil region" evidence="1">
    <location>
        <begin position="820"/>
        <end position="865"/>
    </location>
</feature>
<keyword evidence="1" id="KW-0175">Coiled coil</keyword>
<feature type="compositionally biased region" description="Basic and acidic residues" evidence="2">
    <location>
        <begin position="459"/>
        <end position="477"/>
    </location>
</feature>
<name>A0ABS8H1X5_9SPHN</name>
<reference evidence="3 4" key="1">
    <citation type="submission" date="2021-10" db="EMBL/GenBank/DDBJ databases">
        <title>The diversity and Nitrogen Metabolism of Culturable Nitrate-Utilizing Bacteria Within the Oxygen Minimum Zone of the Changjiang (Yangtze River)Estuary.</title>
        <authorList>
            <person name="Zhang D."/>
            <person name="Zheng J."/>
            <person name="Liu S."/>
            <person name="He W."/>
        </authorList>
    </citation>
    <scope>NUCLEOTIDE SEQUENCE [LARGE SCALE GENOMIC DNA]</scope>
    <source>
        <strain evidence="3 4">FXH275-2</strain>
    </source>
</reference>
<comment type="caution">
    <text evidence="3">The sequence shown here is derived from an EMBL/GenBank/DDBJ whole genome shotgun (WGS) entry which is preliminary data.</text>
</comment>
<dbReference type="Gene3D" id="3.40.50.300">
    <property type="entry name" value="P-loop containing nucleotide triphosphate hydrolases"/>
    <property type="match status" value="1"/>
</dbReference>
<accession>A0ABS8H1X5</accession>
<evidence type="ECO:0000256" key="2">
    <source>
        <dbReference type="SAM" id="MobiDB-lite"/>
    </source>
</evidence>
<feature type="coiled-coil region" evidence="1">
    <location>
        <begin position="581"/>
        <end position="615"/>
    </location>
</feature>
<sequence length="968" mass="109468">MHRSGTSALSRALNLLGGDMPPRLIGADQWNAAGYWESKPIKDLNEEMLLSGGGEWSEWLEFNPDWFKSSAVQRFRDRAIELVGSEFTDSPLFIFKDPRLSILMPFWRSIFDELGIDQVAIHPLRNPVEVARSLERRNNFLMSKGVLLWLRYTLDGERGTRGLRRIFTTFDDLLEDPAGLIERTQDDLGLIWPRNSVKARREIAQFLSADMRHHRDGVRVLRSLSYGSDWVVRTYETLMGFAADGENADGRAALDEVRAQFVAASHAFGTIAKDNEDRHAKIAQLQQDREKAGARQAELESSAAAAQAELDALRAGKVELERNFSSTQERLAALQTGQETAERQLAEARKERDGLRERARSLEQHVAGSRKQAEELKLAQAEVEARAVKAQEQAEAIQRAKEALEARHLATQKERDTLREMRAKLEGDLSNAFAAVKDAQQQADAARQKQEESAAAIEEAQRRADEAEREAATRQEESAQALSDALHKLGDAEQASSDHQVKAAQTEALARQWEERAEQLSGQLAQERSTHQEELKRLQDDLAQTDSALRQRQLETEQAAEALLNARNEWHEQQGADAKARAELEQSLAQAQSRLRDLERAKAAAEEALKARFSEIATLTEQFALREMELAQARQSLLAANQSLADRDAQLRAADEHHQADRERHSAALERANRSITTLEQNLRERTAETIQLQGAVNHRELELAQTRQMLDDVRQRQDDAEASLAERNGAIERLRADLDEQTRMRDKEQERLRQVQAQVDDLQQALADQERASTQRLDAVLQNQRDIEADLAQRDVALREHRQRLEDARVQEGARTEELDRLRTEMAQHAAESDRLRKAHTDAVKAVEADLQDMTRKREILRATALASQQSNIDLYNRLLSSLETMLAQAVLPFPKLTRKKTEQQQRRLIIDHAGFDADWYVSAYPDVAVSPLDPALHFIRHGLAEGRSPNAKMAALRELAQSATKR</sequence>
<organism evidence="3 4">
    <name type="scientific">Sphingobium soli</name>
    <dbReference type="NCBI Taxonomy" id="1591116"/>
    <lineage>
        <taxon>Bacteria</taxon>
        <taxon>Pseudomonadati</taxon>
        <taxon>Pseudomonadota</taxon>
        <taxon>Alphaproteobacteria</taxon>
        <taxon>Sphingomonadales</taxon>
        <taxon>Sphingomonadaceae</taxon>
        <taxon>Sphingobium</taxon>
    </lineage>
</organism>
<dbReference type="InterPro" id="IPR027417">
    <property type="entry name" value="P-loop_NTPase"/>
</dbReference>
<evidence type="ECO:0000313" key="4">
    <source>
        <dbReference type="Proteomes" id="UP001198830"/>
    </source>
</evidence>